<dbReference type="Proteomes" id="UP001165122">
    <property type="component" value="Unassembled WGS sequence"/>
</dbReference>
<dbReference type="EMBL" id="BRXW01000045">
    <property type="protein sequence ID" value="GMI02579.1"/>
    <property type="molecule type" value="Genomic_DNA"/>
</dbReference>
<dbReference type="SUPFAM" id="SSF52972">
    <property type="entry name" value="ITPase-like"/>
    <property type="match status" value="1"/>
</dbReference>
<accession>A0A9W7CDA7</accession>
<evidence type="ECO:0000256" key="1">
    <source>
        <dbReference type="ARBA" id="ARBA00022801"/>
    </source>
</evidence>
<dbReference type="HAMAP" id="MF_00528">
    <property type="entry name" value="Maf"/>
    <property type="match status" value="1"/>
</dbReference>
<name>A0A9W7CDA7_9STRA</name>
<evidence type="ECO:0000313" key="2">
    <source>
        <dbReference type="EMBL" id="GMI02579.1"/>
    </source>
</evidence>
<gene>
    <name evidence="2" type="ORF">TrLO_g8548</name>
</gene>
<dbReference type="PANTHER" id="PTHR43213">
    <property type="entry name" value="BIFUNCTIONAL DTTP/UTP PYROPHOSPHATASE/METHYLTRANSFERASE PROTEIN-RELATED"/>
    <property type="match status" value="1"/>
</dbReference>
<proteinExistence type="inferred from homology"/>
<sequence>MSTSNHGSQTIYNGVHLGPSLTSSDLLPLQNSDSSDYNYNLLLSSGSSTRRLILDSIPIRYEVMVKPVDERDIGTELRAEGSIESATKLVSLLAKVKREGVLEELRNQGIYSERIVLTADQVVTHPELGILEKPEDREEAEKFMKAYASTPRVTTVGSVMLTSYPSLKTSLQTFTSTVHFNSSLLTSDLLKPSNLLDRLLSSNAPVYECAGGLMIENEMVKEFIVRVDGSEDSVLGLSRRAVLECFRELRGM</sequence>
<dbReference type="PANTHER" id="PTHR43213:SF4">
    <property type="entry name" value="7-METHYL-GTP PYROPHOSPHATASE"/>
    <property type="match status" value="1"/>
</dbReference>
<dbReference type="InterPro" id="IPR029001">
    <property type="entry name" value="ITPase-like_fam"/>
</dbReference>
<keyword evidence="3" id="KW-1185">Reference proteome</keyword>
<protein>
    <recommendedName>
        <fullName evidence="4">Maf-like protein</fullName>
    </recommendedName>
</protein>
<dbReference type="OrthoDB" id="10267058at2759"/>
<comment type="caution">
    <text evidence="2">The sequence shown here is derived from an EMBL/GenBank/DDBJ whole genome shotgun (WGS) entry which is preliminary data.</text>
</comment>
<dbReference type="GO" id="GO:0047429">
    <property type="term" value="F:nucleoside triphosphate diphosphatase activity"/>
    <property type="evidence" value="ECO:0007669"/>
    <property type="project" value="InterPro"/>
</dbReference>
<dbReference type="Pfam" id="PF02545">
    <property type="entry name" value="Maf"/>
    <property type="match status" value="1"/>
</dbReference>
<dbReference type="InterPro" id="IPR003697">
    <property type="entry name" value="Maf-like"/>
</dbReference>
<evidence type="ECO:0000313" key="3">
    <source>
        <dbReference type="Proteomes" id="UP001165122"/>
    </source>
</evidence>
<dbReference type="Gene3D" id="3.90.950.10">
    <property type="match status" value="1"/>
</dbReference>
<dbReference type="AlphaFoldDB" id="A0A9W7CDA7"/>
<keyword evidence="1" id="KW-0378">Hydrolase</keyword>
<organism evidence="2 3">
    <name type="scientific">Triparma laevis f. longispina</name>
    <dbReference type="NCBI Taxonomy" id="1714387"/>
    <lineage>
        <taxon>Eukaryota</taxon>
        <taxon>Sar</taxon>
        <taxon>Stramenopiles</taxon>
        <taxon>Ochrophyta</taxon>
        <taxon>Bolidophyceae</taxon>
        <taxon>Parmales</taxon>
        <taxon>Triparmaceae</taxon>
        <taxon>Triparma</taxon>
    </lineage>
</organism>
<evidence type="ECO:0008006" key="4">
    <source>
        <dbReference type="Google" id="ProtNLM"/>
    </source>
</evidence>
<reference evidence="3" key="1">
    <citation type="journal article" date="2023" name="Commun. Biol.">
        <title>Genome analysis of Parmales, the sister group of diatoms, reveals the evolutionary specialization of diatoms from phago-mixotrophs to photoautotrophs.</title>
        <authorList>
            <person name="Ban H."/>
            <person name="Sato S."/>
            <person name="Yoshikawa S."/>
            <person name="Yamada K."/>
            <person name="Nakamura Y."/>
            <person name="Ichinomiya M."/>
            <person name="Sato N."/>
            <person name="Blanc-Mathieu R."/>
            <person name="Endo H."/>
            <person name="Kuwata A."/>
            <person name="Ogata H."/>
        </authorList>
    </citation>
    <scope>NUCLEOTIDE SEQUENCE [LARGE SCALE GENOMIC DNA]</scope>
    <source>
        <strain evidence="3">NIES 3700</strain>
    </source>
</reference>